<organism evidence="2 3">
    <name type="scientific">Prunus yedoensis var. nudiflora</name>
    <dbReference type="NCBI Taxonomy" id="2094558"/>
    <lineage>
        <taxon>Eukaryota</taxon>
        <taxon>Viridiplantae</taxon>
        <taxon>Streptophyta</taxon>
        <taxon>Embryophyta</taxon>
        <taxon>Tracheophyta</taxon>
        <taxon>Spermatophyta</taxon>
        <taxon>Magnoliopsida</taxon>
        <taxon>eudicotyledons</taxon>
        <taxon>Gunneridae</taxon>
        <taxon>Pentapetalae</taxon>
        <taxon>rosids</taxon>
        <taxon>fabids</taxon>
        <taxon>Rosales</taxon>
        <taxon>Rosaceae</taxon>
        <taxon>Amygdaloideae</taxon>
        <taxon>Amygdaleae</taxon>
        <taxon>Prunus</taxon>
    </lineage>
</organism>
<dbReference type="Proteomes" id="UP000250321">
    <property type="component" value="Unassembled WGS sequence"/>
</dbReference>
<keyword evidence="2" id="KW-0675">Receptor</keyword>
<dbReference type="EMBL" id="PJQY01001265">
    <property type="protein sequence ID" value="PQQ04111.1"/>
    <property type="molecule type" value="Genomic_DNA"/>
</dbReference>
<sequence>MSGAAHDFRDLSNNNLTGPIPDFLSELPNLTHPKKKHSFVIPIVVSIAGIFILLLVVAAICWWGFKRKRQHGDVIDAKAIPQYGSLESTSDSSHIMRY</sequence>
<keyword evidence="2" id="KW-0808">Transferase</keyword>
<reference evidence="2 3" key="1">
    <citation type="submission" date="2018-02" db="EMBL/GenBank/DDBJ databases">
        <title>Draft genome of wild Prunus yedoensis var. nudiflora.</title>
        <authorList>
            <person name="Baek S."/>
            <person name="Kim J.-H."/>
            <person name="Choi K."/>
            <person name="Kim G.-B."/>
            <person name="Cho A."/>
            <person name="Jang H."/>
            <person name="Shin C.-H."/>
            <person name="Yu H.-J."/>
            <person name="Mun J.-H."/>
        </authorList>
    </citation>
    <scope>NUCLEOTIDE SEQUENCE [LARGE SCALE GENOMIC DNA]</scope>
    <source>
        <strain evidence="3">cv. Jeju island</strain>
        <tissue evidence="2">Leaf</tissue>
    </source>
</reference>
<accession>A0A314YGC2</accession>
<dbReference type="GO" id="GO:0016301">
    <property type="term" value="F:kinase activity"/>
    <property type="evidence" value="ECO:0007669"/>
    <property type="project" value="UniProtKB-KW"/>
</dbReference>
<keyword evidence="1" id="KW-0812">Transmembrane</keyword>
<evidence type="ECO:0000256" key="1">
    <source>
        <dbReference type="SAM" id="Phobius"/>
    </source>
</evidence>
<keyword evidence="1" id="KW-0472">Membrane</keyword>
<gene>
    <name evidence="2" type="ORF">Pyn_34100</name>
</gene>
<proteinExistence type="predicted"/>
<comment type="caution">
    <text evidence="2">The sequence shown here is derived from an EMBL/GenBank/DDBJ whole genome shotgun (WGS) entry which is preliminary data.</text>
</comment>
<dbReference type="OrthoDB" id="1738992at2759"/>
<keyword evidence="2" id="KW-0418">Kinase</keyword>
<name>A0A314YGC2_PRUYE</name>
<feature type="transmembrane region" description="Helical" evidence="1">
    <location>
        <begin position="39"/>
        <end position="65"/>
    </location>
</feature>
<protein>
    <submittedName>
        <fullName evidence="2">Putative LRR receptor-like serine/threonine-protein kinase</fullName>
    </submittedName>
</protein>
<keyword evidence="1" id="KW-1133">Transmembrane helix</keyword>
<dbReference type="AlphaFoldDB" id="A0A314YGC2"/>
<evidence type="ECO:0000313" key="2">
    <source>
        <dbReference type="EMBL" id="PQQ04111.1"/>
    </source>
</evidence>
<evidence type="ECO:0000313" key="3">
    <source>
        <dbReference type="Proteomes" id="UP000250321"/>
    </source>
</evidence>
<keyword evidence="3" id="KW-1185">Reference proteome</keyword>